<comment type="subcellular location">
    <subcellularLocation>
        <location evidence="1">Cell membrane</location>
        <topology evidence="1">Multi-pass membrane protein</topology>
    </subcellularLocation>
</comment>
<protein>
    <submittedName>
        <fullName evidence="16">Undecaprenol kinase</fullName>
        <ecNumber evidence="16">2.7.1.66</ecNumber>
    </submittedName>
</protein>
<evidence type="ECO:0000256" key="7">
    <source>
        <dbReference type="ARBA" id="ARBA00022741"/>
    </source>
</evidence>
<evidence type="ECO:0000256" key="2">
    <source>
        <dbReference type="ARBA" id="ARBA00005967"/>
    </source>
</evidence>
<evidence type="ECO:0000256" key="11">
    <source>
        <dbReference type="ARBA" id="ARBA00023098"/>
    </source>
</evidence>
<keyword evidence="4" id="KW-0444">Lipid biosynthesis</keyword>
<evidence type="ECO:0000256" key="5">
    <source>
        <dbReference type="ARBA" id="ARBA00022679"/>
    </source>
</evidence>
<dbReference type="RefSeq" id="WP_204540039.1">
    <property type="nucleotide sequence ID" value="NZ_JAFBFI010000004.1"/>
</dbReference>
<reference evidence="16 17" key="1">
    <citation type="submission" date="2021-01" db="EMBL/GenBank/DDBJ databases">
        <title>Genomic Encyclopedia of Type Strains, Phase IV (KMG-IV): sequencing the most valuable type-strain genomes for metagenomic binning, comparative biology and taxonomic classification.</title>
        <authorList>
            <person name="Goeker M."/>
        </authorList>
    </citation>
    <scope>NUCLEOTIDE SEQUENCE [LARGE SCALE GENOMIC DNA]</scope>
    <source>
        <strain evidence="16 17">DSM 105482</strain>
    </source>
</reference>
<evidence type="ECO:0000256" key="1">
    <source>
        <dbReference type="ARBA" id="ARBA00004651"/>
    </source>
</evidence>
<keyword evidence="13" id="KW-0594">Phospholipid biosynthesis</keyword>
<comment type="caution">
    <text evidence="16">The sequence shown here is derived from an EMBL/GenBank/DDBJ whole genome shotgun (WGS) entry which is preliminary data.</text>
</comment>
<evidence type="ECO:0000256" key="8">
    <source>
        <dbReference type="ARBA" id="ARBA00022777"/>
    </source>
</evidence>
<evidence type="ECO:0000256" key="6">
    <source>
        <dbReference type="ARBA" id="ARBA00022692"/>
    </source>
</evidence>
<accession>A0ABS2QF75</accession>
<feature type="transmembrane region" description="Helical" evidence="15">
    <location>
        <begin position="101"/>
        <end position="126"/>
    </location>
</feature>
<feature type="transmembrane region" description="Helical" evidence="15">
    <location>
        <begin position="36"/>
        <end position="54"/>
    </location>
</feature>
<dbReference type="PANTHER" id="PTHR34299">
    <property type="entry name" value="DIACYLGLYCEROL KINASE"/>
    <property type="match status" value="1"/>
</dbReference>
<sequence length="134" mass="14904">MNMGLHGHKGRKHPFYKSIYFAAIGIYTALKTERNVRIHAVVSILVLISGWVLNLTYTEWLFVLLAIGVTISLEMINSALERAVDLATEEYHLLAKQAKDMAAGAVLVFSLISIIIGAVIFLPRLIEILKLLKS</sequence>
<dbReference type="GO" id="GO:0036433">
    <property type="term" value="F:di-trans, poly-cis-undecaprenol kinase activity"/>
    <property type="evidence" value="ECO:0007669"/>
    <property type="project" value="UniProtKB-EC"/>
</dbReference>
<dbReference type="Gene3D" id="1.10.287.3610">
    <property type="match status" value="1"/>
</dbReference>
<dbReference type="InterPro" id="IPR000829">
    <property type="entry name" value="DAGK"/>
</dbReference>
<evidence type="ECO:0000256" key="12">
    <source>
        <dbReference type="ARBA" id="ARBA00023136"/>
    </source>
</evidence>
<dbReference type="EC" id="2.7.1.66" evidence="16"/>
<dbReference type="Pfam" id="PF01219">
    <property type="entry name" value="DAGK_prokar"/>
    <property type="match status" value="1"/>
</dbReference>
<keyword evidence="3" id="KW-1003">Cell membrane</keyword>
<evidence type="ECO:0000313" key="17">
    <source>
        <dbReference type="Proteomes" id="UP000823486"/>
    </source>
</evidence>
<evidence type="ECO:0000256" key="15">
    <source>
        <dbReference type="SAM" id="Phobius"/>
    </source>
</evidence>
<gene>
    <name evidence="16" type="ORF">JOC77_001212</name>
</gene>
<organism evidence="16 17">
    <name type="scientific">Peribacillus deserti</name>
    <dbReference type="NCBI Taxonomy" id="673318"/>
    <lineage>
        <taxon>Bacteria</taxon>
        <taxon>Bacillati</taxon>
        <taxon>Bacillota</taxon>
        <taxon>Bacilli</taxon>
        <taxon>Bacillales</taxon>
        <taxon>Bacillaceae</taxon>
        <taxon>Peribacillus</taxon>
    </lineage>
</organism>
<evidence type="ECO:0000256" key="10">
    <source>
        <dbReference type="ARBA" id="ARBA00022989"/>
    </source>
</evidence>
<keyword evidence="9" id="KW-0067">ATP-binding</keyword>
<evidence type="ECO:0000256" key="3">
    <source>
        <dbReference type="ARBA" id="ARBA00022475"/>
    </source>
</evidence>
<keyword evidence="7" id="KW-0547">Nucleotide-binding</keyword>
<keyword evidence="17" id="KW-1185">Reference proteome</keyword>
<dbReference type="InterPro" id="IPR033717">
    <property type="entry name" value="UDPK"/>
</dbReference>
<proteinExistence type="inferred from homology"/>
<keyword evidence="11" id="KW-0443">Lipid metabolism</keyword>
<dbReference type="InterPro" id="IPR036945">
    <property type="entry name" value="DAGK_sf"/>
</dbReference>
<keyword evidence="10 15" id="KW-1133">Transmembrane helix</keyword>
<keyword evidence="12 15" id="KW-0472">Membrane</keyword>
<keyword evidence="6 15" id="KW-0812">Transmembrane</keyword>
<dbReference type="CDD" id="cd14265">
    <property type="entry name" value="UDPK_IM_like"/>
    <property type="match status" value="1"/>
</dbReference>
<keyword evidence="8 16" id="KW-0418">Kinase</keyword>
<evidence type="ECO:0000256" key="9">
    <source>
        <dbReference type="ARBA" id="ARBA00022840"/>
    </source>
</evidence>
<dbReference type="PANTHER" id="PTHR34299:SF1">
    <property type="entry name" value="DIACYLGLYCEROL KINASE"/>
    <property type="match status" value="1"/>
</dbReference>
<name>A0ABS2QF75_9BACI</name>
<evidence type="ECO:0000256" key="14">
    <source>
        <dbReference type="ARBA" id="ARBA00023264"/>
    </source>
</evidence>
<dbReference type="Proteomes" id="UP000823486">
    <property type="component" value="Unassembled WGS sequence"/>
</dbReference>
<keyword evidence="5 16" id="KW-0808">Transferase</keyword>
<keyword evidence="14" id="KW-1208">Phospholipid metabolism</keyword>
<evidence type="ECO:0000256" key="4">
    <source>
        <dbReference type="ARBA" id="ARBA00022516"/>
    </source>
</evidence>
<dbReference type="EMBL" id="JAFBFI010000004">
    <property type="protein sequence ID" value="MBM7691802.1"/>
    <property type="molecule type" value="Genomic_DNA"/>
</dbReference>
<evidence type="ECO:0000256" key="13">
    <source>
        <dbReference type="ARBA" id="ARBA00023209"/>
    </source>
</evidence>
<evidence type="ECO:0000313" key="16">
    <source>
        <dbReference type="EMBL" id="MBM7691802.1"/>
    </source>
</evidence>
<comment type="similarity">
    <text evidence="2">Belongs to the bacterial diacylglycerol kinase family.</text>
</comment>
<dbReference type="PROSITE" id="PS01069">
    <property type="entry name" value="DAGK_PROKAR"/>
    <property type="match status" value="1"/>
</dbReference>